<evidence type="ECO:0000313" key="1">
    <source>
        <dbReference type="EMBL" id="KAK7379245.1"/>
    </source>
</evidence>
<name>A0AAN9NTW3_PHACN</name>
<reference evidence="1 2" key="1">
    <citation type="submission" date="2024-01" db="EMBL/GenBank/DDBJ databases">
        <title>The genomes of 5 underutilized Papilionoideae crops provide insights into root nodulation and disease resistanc.</title>
        <authorList>
            <person name="Jiang F."/>
        </authorList>
    </citation>
    <scope>NUCLEOTIDE SEQUENCE [LARGE SCALE GENOMIC DNA]</scope>
    <source>
        <strain evidence="1">JINMINGXINNONG_FW02</strain>
        <tissue evidence="1">Leaves</tissue>
    </source>
</reference>
<gene>
    <name evidence="1" type="ORF">VNO80_04700</name>
</gene>
<dbReference type="AlphaFoldDB" id="A0AAN9NTW3"/>
<dbReference type="Proteomes" id="UP001374584">
    <property type="component" value="Unassembled WGS sequence"/>
</dbReference>
<proteinExistence type="predicted"/>
<keyword evidence="2" id="KW-1185">Reference proteome</keyword>
<accession>A0AAN9NTW3</accession>
<evidence type="ECO:0000313" key="2">
    <source>
        <dbReference type="Proteomes" id="UP001374584"/>
    </source>
</evidence>
<comment type="caution">
    <text evidence="1">The sequence shown here is derived from an EMBL/GenBank/DDBJ whole genome shotgun (WGS) entry which is preliminary data.</text>
</comment>
<protein>
    <submittedName>
        <fullName evidence="1">Uncharacterized protein</fullName>
    </submittedName>
</protein>
<dbReference type="EMBL" id="JAYMYR010000002">
    <property type="protein sequence ID" value="KAK7379245.1"/>
    <property type="molecule type" value="Genomic_DNA"/>
</dbReference>
<sequence>MCGPNSDSRMLHPFRCALPANTFSDYRTPIQSLIPQNLPWNSTESKSSFVLDEVGSDHTAMVHVHSSFEANSVGDFYGQGVGSDTIIIEDEI</sequence>
<organism evidence="1 2">
    <name type="scientific">Phaseolus coccineus</name>
    <name type="common">Scarlet runner bean</name>
    <name type="synonym">Phaseolus multiflorus</name>
    <dbReference type="NCBI Taxonomy" id="3886"/>
    <lineage>
        <taxon>Eukaryota</taxon>
        <taxon>Viridiplantae</taxon>
        <taxon>Streptophyta</taxon>
        <taxon>Embryophyta</taxon>
        <taxon>Tracheophyta</taxon>
        <taxon>Spermatophyta</taxon>
        <taxon>Magnoliopsida</taxon>
        <taxon>eudicotyledons</taxon>
        <taxon>Gunneridae</taxon>
        <taxon>Pentapetalae</taxon>
        <taxon>rosids</taxon>
        <taxon>fabids</taxon>
        <taxon>Fabales</taxon>
        <taxon>Fabaceae</taxon>
        <taxon>Papilionoideae</taxon>
        <taxon>50 kb inversion clade</taxon>
        <taxon>NPAAA clade</taxon>
        <taxon>indigoferoid/millettioid clade</taxon>
        <taxon>Phaseoleae</taxon>
        <taxon>Phaseolus</taxon>
    </lineage>
</organism>